<dbReference type="InterPro" id="IPR039315">
    <property type="entry name" value="CheW"/>
</dbReference>
<dbReference type="Proteomes" id="UP000195667">
    <property type="component" value="Unassembled WGS sequence"/>
</dbReference>
<keyword evidence="3" id="KW-1185">Reference proteome</keyword>
<dbReference type="Pfam" id="PF01584">
    <property type="entry name" value="CheW"/>
    <property type="match status" value="1"/>
</dbReference>
<evidence type="ECO:0000313" key="3">
    <source>
        <dbReference type="Proteomes" id="UP000195667"/>
    </source>
</evidence>
<dbReference type="Gene3D" id="2.30.30.40">
    <property type="entry name" value="SH3 Domains"/>
    <property type="match status" value="1"/>
</dbReference>
<name>A0A1R4HEA8_9GAMM</name>
<sequence length="187" mass="21059">MLLEYPTVERELFELNTQDPTVKPLATSFNSTEDHLNPDISDESVLGFRVGNLRFLLAANIFCEIVDQNKVSPLPNVQPWFSGVLNLRGDIVPIIDLHILLADGSTPLKNRHLLAIDKGKKTVAFWIDGYPQMLSPHFTSASAPDDLPDVLRQAITDYSRQDQHLWLTLSLDKLFKALSVHTVQDKD</sequence>
<dbReference type="GO" id="GO:0005829">
    <property type="term" value="C:cytosol"/>
    <property type="evidence" value="ECO:0007669"/>
    <property type="project" value="TreeGrafter"/>
</dbReference>
<feature type="domain" description="CheW-like" evidence="1">
    <location>
        <begin position="42"/>
        <end position="180"/>
    </location>
</feature>
<evidence type="ECO:0000313" key="2">
    <source>
        <dbReference type="EMBL" id="SJM94546.1"/>
    </source>
</evidence>
<dbReference type="PANTHER" id="PTHR22617:SF43">
    <property type="entry name" value="PROTEIN PILI"/>
    <property type="match status" value="1"/>
</dbReference>
<dbReference type="SMART" id="SM00260">
    <property type="entry name" value="CheW"/>
    <property type="match status" value="1"/>
</dbReference>
<dbReference type="GO" id="GO:0007165">
    <property type="term" value="P:signal transduction"/>
    <property type="evidence" value="ECO:0007669"/>
    <property type="project" value="InterPro"/>
</dbReference>
<dbReference type="AlphaFoldDB" id="A0A1R4HEA8"/>
<gene>
    <name evidence="2" type="ORF">CRENPOLYSF1_550023</name>
</gene>
<dbReference type="EMBL" id="FUKI01000132">
    <property type="protein sequence ID" value="SJM94546.1"/>
    <property type="molecule type" value="Genomic_DNA"/>
</dbReference>
<protein>
    <recommendedName>
        <fullName evidence="1">CheW-like domain-containing protein</fullName>
    </recommendedName>
</protein>
<dbReference type="InterPro" id="IPR036061">
    <property type="entry name" value="CheW-like_dom_sf"/>
</dbReference>
<dbReference type="GO" id="GO:0006935">
    <property type="term" value="P:chemotaxis"/>
    <property type="evidence" value="ECO:0007669"/>
    <property type="project" value="InterPro"/>
</dbReference>
<dbReference type="InterPro" id="IPR002545">
    <property type="entry name" value="CheW-lke_dom"/>
</dbReference>
<dbReference type="Gene3D" id="2.40.50.180">
    <property type="entry name" value="CheA-289, Domain 4"/>
    <property type="match status" value="1"/>
</dbReference>
<accession>A0A1R4HEA8</accession>
<dbReference type="PANTHER" id="PTHR22617">
    <property type="entry name" value="CHEMOTAXIS SENSOR HISTIDINE KINASE-RELATED"/>
    <property type="match status" value="1"/>
</dbReference>
<evidence type="ECO:0000259" key="1">
    <source>
        <dbReference type="PROSITE" id="PS50851"/>
    </source>
</evidence>
<dbReference type="PROSITE" id="PS50851">
    <property type="entry name" value="CHEW"/>
    <property type="match status" value="1"/>
</dbReference>
<proteinExistence type="predicted"/>
<dbReference type="SUPFAM" id="SSF50341">
    <property type="entry name" value="CheW-like"/>
    <property type="match status" value="1"/>
</dbReference>
<reference evidence="3" key="1">
    <citation type="submission" date="2017-02" db="EMBL/GenBank/DDBJ databases">
        <authorList>
            <person name="Daims H."/>
        </authorList>
    </citation>
    <scope>NUCLEOTIDE SEQUENCE [LARGE SCALE GENOMIC DNA]</scope>
</reference>
<organism evidence="2 3">
    <name type="scientific">Crenothrix polyspora</name>
    <dbReference type="NCBI Taxonomy" id="360316"/>
    <lineage>
        <taxon>Bacteria</taxon>
        <taxon>Pseudomonadati</taxon>
        <taxon>Pseudomonadota</taxon>
        <taxon>Gammaproteobacteria</taxon>
        <taxon>Methylococcales</taxon>
        <taxon>Crenotrichaceae</taxon>
        <taxon>Crenothrix</taxon>
    </lineage>
</organism>
<dbReference type="OrthoDB" id="5570983at2"/>